<dbReference type="SUPFAM" id="SSF48452">
    <property type="entry name" value="TPR-like"/>
    <property type="match status" value="1"/>
</dbReference>
<sequence>MMAKTSKSTTPLYSQELVYTINPNNLKINSQNFKATFTSNKIITPFRTINYAFEEKYLIAYDEGDNKTSFFLPVNEYVKTYPEFSLKEIERNGNTVYLDNKLSGYEFNNELDLDEFISNNKKDKDSKVINNLYFQIEFILTSNNKIKDIKVLNSINPQHDTDYINTLKEAEKYLKNISGKDLLIVNEVHHAKFRQDLTDKNEKKFYELMVKGGDYYRNNKFEKAIETLSQIKDIDIKSNNFRMFIREYKKKLGVSYLAIGKTEEACQIFNQIGDKTDFEVRNYLIDFCEKK</sequence>
<evidence type="ECO:0000313" key="1">
    <source>
        <dbReference type="EMBL" id="MBA9072365.1"/>
    </source>
</evidence>
<evidence type="ECO:0000313" key="2">
    <source>
        <dbReference type="Proteomes" id="UP000555003"/>
    </source>
</evidence>
<evidence type="ECO:0008006" key="3">
    <source>
        <dbReference type="Google" id="ProtNLM"/>
    </source>
</evidence>
<gene>
    <name evidence="1" type="ORF">GGR22_000491</name>
</gene>
<name>A0ABR6DN87_9FLAO</name>
<keyword evidence="2" id="KW-1185">Reference proteome</keyword>
<accession>A0ABR6DN87</accession>
<reference evidence="1 2" key="1">
    <citation type="submission" date="2020-08" db="EMBL/GenBank/DDBJ databases">
        <title>Genomic Encyclopedia of Type Strains, Phase IV (KMG-IV): sequencing the most valuable type-strain genomes for metagenomic binning, comparative biology and taxonomic classification.</title>
        <authorList>
            <person name="Goeker M."/>
        </authorList>
    </citation>
    <scope>NUCLEOTIDE SEQUENCE [LARGE SCALE GENOMIC DNA]</scope>
    <source>
        <strain evidence="1 2">DSM 100397</strain>
    </source>
</reference>
<dbReference type="InterPro" id="IPR011990">
    <property type="entry name" value="TPR-like_helical_dom_sf"/>
</dbReference>
<organism evidence="1 2">
    <name type="scientific">Flavobacterium gossypii</name>
    <dbReference type="NCBI Taxonomy" id="1646119"/>
    <lineage>
        <taxon>Bacteria</taxon>
        <taxon>Pseudomonadati</taxon>
        <taxon>Bacteroidota</taxon>
        <taxon>Flavobacteriia</taxon>
        <taxon>Flavobacteriales</taxon>
        <taxon>Flavobacteriaceae</taxon>
        <taxon>Flavobacterium</taxon>
    </lineage>
</organism>
<dbReference type="Proteomes" id="UP000555003">
    <property type="component" value="Unassembled WGS sequence"/>
</dbReference>
<comment type="caution">
    <text evidence="1">The sequence shown here is derived from an EMBL/GenBank/DDBJ whole genome shotgun (WGS) entry which is preliminary data.</text>
</comment>
<proteinExistence type="predicted"/>
<dbReference type="Gene3D" id="1.25.40.10">
    <property type="entry name" value="Tetratricopeptide repeat domain"/>
    <property type="match status" value="1"/>
</dbReference>
<dbReference type="EMBL" id="JACJIS010000001">
    <property type="protein sequence ID" value="MBA9072365.1"/>
    <property type="molecule type" value="Genomic_DNA"/>
</dbReference>
<dbReference type="RefSeq" id="WP_182492427.1">
    <property type="nucleotide sequence ID" value="NZ_JACJIS010000001.1"/>
</dbReference>
<protein>
    <recommendedName>
        <fullName evidence="3">Tetratricopeptide repeat protein</fullName>
    </recommendedName>
</protein>